<reference evidence="1" key="1">
    <citation type="submission" date="2018-05" db="EMBL/GenBank/DDBJ databases">
        <title>Draft genome of Mucuna pruriens seed.</title>
        <authorList>
            <person name="Nnadi N.E."/>
            <person name="Vos R."/>
            <person name="Hasami M.H."/>
            <person name="Devisetty U.K."/>
            <person name="Aguiy J.C."/>
        </authorList>
    </citation>
    <scope>NUCLEOTIDE SEQUENCE [LARGE SCALE GENOMIC DNA]</scope>
    <source>
        <strain evidence="1">JCA_2017</strain>
    </source>
</reference>
<evidence type="ECO:0000313" key="1">
    <source>
        <dbReference type="EMBL" id="RDX86963.1"/>
    </source>
</evidence>
<name>A0A371G9C3_MUCPR</name>
<dbReference type="Proteomes" id="UP000257109">
    <property type="component" value="Unassembled WGS sequence"/>
</dbReference>
<dbReference type="Gene3D" id="2.40.70.10">
    <property type="entry name" value="Acid Proteases"/>
    <property type="match status" value="1"/>
</dbReference>
<evidence type="ECO:0000313" key="2">
    <source>
        <dbReference type="Proteomes" id="UP000257109"/>
    </source>
</evidence>
<sequence>MKIPELEFNYSAKEVSKFEHIHGFMHHWWSYIHRHHAGPCYSPTEVLYNPSMFLKMCSSKLMNFYVLDMEDDTFEEGSALILGRPFFMTTKMNIDVHAGTLSVEFGDTYMEFNIFEALKHPAKDHSTFGVDTIDGLMEEYF</sequence>
<dbReference type="AlphaFoldDB" id="A0A371G9C3"/>
<proteinExistence type="predicted"/>
<dbReference type="InterPro" id="IPR021109">
    <property type="entry name" value="Peptidase_aspartic_dom_sf"/>
</dbReference>
<gene>
    <name evidence="1" type="ORF">CR513_31631</name>
</gene>
<feature type="non-terminal residue" evidence="1">
    <location>
        <position position="1"/>
    </location>
</feature>
<comment type="caution">
    <text evidence="1">The sequence shown here is derived from an EMBL/GenBank/DDBJ whole genome shotgun (WGS) entry which is preliminary data.</text>
</comment>
<keyword evidence="2" id="KW-1185">Reference proteome</keyword>
<accession>A0A371G9C3</accession>
<dbReference type="EMBL" id="QJKJ01006366">
    <property type="protein sequence ID" value="RDX86963.1"/>
    <property type="molecule type" value="Genomic_DNA"/>
</dbReference>
<protein>
    <submittedName>
        <fullName evidence="1">Uncharacterized protein</fullName>
    </submittedName>
</protein>
<organism evidence="1 2">
    <name type="scientific">Mucuna pruriens</name>
    <name type="common">Velvet bean</name>
    <name type="synonym">Dolichos pruriens</name>
    <dbReference type="NCBI Taxonomy" id="157652"/>
    <lineage>
        <taxon>Eukaryota</taxon>
        <taxon>Viridiplantae</taxon>
        <taxon>Streptophyta</taxon>
        <taxon>Embryophyta</taxon>
        <taxon>Tracheophyta</taxon>
        <taxon>Spermatophyta</taxon>
        <taxon>Magnoliopsida</taxon>
        <taxon>eudicotyledons</taxon>
        <taxon>Gunneridae</taxon>
        <taxon>Pentapetalae</taxon>
        <taxon>rosids</taxon>
        <taxon>fabids</taxon>
        <taxon>Fabales</taxon>
        <taxon>Fabaceae</taxon>
        <taxon>Papilionoideae</taxon>
        <taxon>50 kb inversion clade</taxon>
        <taxon>NPAAA clade</taxon>
        <taxon>indigoferoid/millettioid clade</taxon>
        <taxon>Phaseoleae</taxon>
        <taxon>Mucuna</taxon>
    </lineage>
</organism>
<dbReference type="OrthoDB" id="1744168at2759"/>